<accession>A0ABU4DFJ3</accession>
<evidence type="ECO:0000256" key="8">
    <source>
        <dbReference type="RuleBase" id="RU003707"/>
    </source>
</evidence>
<dbReference type="PROSITE" id="PS00166">
    <property type="entry name" value="ENOYL_COA_HYDRATASE"/>
    <property type="match status" value="1"/>
</dbReference>
<keyword evidence="4" id="KW-0443">Lipid metabolism</keyword>
<evidence type="ECO:0000256" key="7">
    <source>
        <dbReference type="ARBA" id="ARBA00023717"/>
    </source>
</evidence>
<dbReference type="RefSeq" id="WP_024499700.1">
    <property type="nucleotide sequence ID" value="NZ_CP091855.1"/>
</dbReference>
<dbReference type="EMBL" id="JAWLKI010000010">
    <property type="protein sequence ID" value="MDV6307831.1"/>
    <property type="molecule type" value="Genomic_DNA"/>
</dbReference>
<dbReference type="NCBIfam" id="NF006100">
    <property type="entry name" value="PRK08252.1"/>
    <property type="match status" value="1"/>
</dbReference>
<dbReference type="Gene3D" id="1.10.12.10">
    <property type="entry name" value="Lyase 2-enoyl-coa Hydratase, Chain A, domain 2"/>
    <property type="match status" value="1"/>
</dbReference>
<dbReference type="InterPro" id="IPR029045">
    <property type="entry name" value="ClpP/crotonase-like_dom_sf"/>
</dbReference>
<protein>
    <submittedName>
        <fullName evidence="10">Crotonase/enoyl-CoA hydratase family protein</fullName>
    </submittedName>
</protein>
<evidence type="ECO:0000256" key="2">
    <source>
        <dbReference type="ARBA" id="ARBA00005254"/>
    </source>
</evidence>
<name>A0ABU4DFJ3_9ACTN</name>
<keyword evidence="3" id="KW-0276">Fatty acid metabolism</keyword>
<evidence type="ECO:0000256" key="3">
    <source>
        <dbReference type="ARBA" id="ARBA00022832"/>
    </source>
</evidence>
<comment type="caution">
    <text evidence="10">The sequence shown here is derived from an EMBL/GenBank/DDBJ whole genome shotgun (WGS) entry which is preliminary data.</text>
</comment>
<keyword evidence="11" id="KW-1185">Reference proteome</keyword>
<dbReference type="GeneID" id="77169900"/>
<feature type="region of interest" description="Disordered" evidence="9">
    <location>
        <begin position="244"/>
        <end position="263"/>
    </location>
</feature>
<comment type="catalytic activity">
    <reaction evidence="7">
        <text>a 4-saturated-(3S)-3-hydroxyacyl-CoA = a (3E)-enoyl-CoA + H2O</text>
        <dbReference type="Rhea" id="RHEA:20724"/>
        <dbReference type="ChEBI" id="CHEBI:15377"/>
        <dbReference type="ChEBI" id="CHEBI:58521"/>
        <dbReference type="ChEBI" id="CHEBI:137480"/>
        <dbReference type="EC" id="4.2.1.17"/>
    </reaction>
</comment>
<evidence type="ECO:0000313" key="11">
    <source>
        <dbReference type="Proteomes" id="UP001185779"/>
    </source>
</evidence>
<dbReference type="PANTHER" id="PTHR11941:SF169">
    <property type="entry name" value="(7AS)-7A-METHYL-1,5-DIOXO-2,3,5,6,7,7A-HEXAHYDRO-1H-INDENE-CARBOXYL-COA HYDROLASE"/>
    <property type="match status" value="1"/>
</dbReference>
<proteinExistence type="inferred from homology"/>
<evidence type="ECO:0000256" key="6">
    <source>
        <dbReference type="ARBA" id="ARBA00023709"/>
    </source>
</evidence>
<gene>
    <name evidence="10" type="ORF">R3P94_10955</name>
</gene>
<dbReference type="Pfam" id="PF00378">
    <property type="entry name" value="ECH_1"/>
    <property type="match status" value="1"/>
</dbReference>
<dbReference type="Proteomes" id="UP001185779">
    <property type="component" value="Unassembled WGS sequence"/>
</dbReference>
<evidence type="ECO:0000256" key="9">
    <source>
        <dbReference type="SAM" id="MobiDB-lite"/>
    </source>
</evidence>
<reference evidence="10 11" key="1">
    <citation type="submission" date="2023-10" db="EMBL/GenBank/DDBJ databases">
        <title>Development of a sustainable strategy for remediation of hydrocarbon-contaminated territories based on the waste exchange concept.</title>
        <authorList>
            <person name="Krivoruchko A."/>
        </authorList>
    </citation>
    <scope>NUCLEOTIDE SEQUENCE [LARGE SCALE GENOMIC DNA]</scope>
    <source>
        <strain evidence="10 11">IEGM 1266</strain>
    </source>
</reference>
<dbReference type="PANTHER" id="PTHR11941">
    <property type="entry name" value="ENOYL-COA HYDRATASE-RELATED"/>
    <property type="match status" value="1"/>
</dbReference>
<dbReference type="Gene3D" id="3.90.226.10">
    <property type="entry name" value="2-enoyl-CoA Hydratase, Chain A, domain 1"/>
    <property type="match status" value="1"/>
</dbReference>
<dbReference type="CDD" id="cd06558">
    <property type="entry name" value="crotonase-like"/>
    <property type="match status" value="1"/>
</dbReference>
<evidence type="ECO:0000256" key="4">
    <source>
        <dbReference type="ARBA" id="ARBA00023098"/>
    </source>
</evidence>
<evidence type="ECO:0000256" key="1">
    <source>
        <dbReference type="ARBA" id="ARBA00002994"/>
    </source>
</evidence>
<sequence>MTAELEVAGPAEVLTDIRGGVLVITINRPEQRNAMSKSAAEAIAAALTRLDADPDLAVGILTGGTETFCAGMDLKRFQQLGERPVVDGRGFGGLVESPPAKPLIAAVEGWALGGGFEMVLAADLVVAGEGAKFGLPEVKRGLIARAGGAIRIPRVLPRAVALELLLTGEPMAAATAKHFGLVNRVTADGAALQAALELASVVAGNAPLAVRASKALADRSRLWPDGEAFTRQVEFTDPVFASQDAKEGPAAFAERRTPRWTGR</sequence>
<dbReference type="SUPFAM" id="SSF52096">
    <property type="entry name" value="ClpP/crotonase"/>
    <property type="match status" value="1"/>
</dbReference>
<comment type="catalytic activity">
    <reaction evidence="6">
        <text>a (3S)-3-hydroxyacyl-CoA = a (2E)-enoyl-CoA + H2O</text>
        <dbReference type="Rhea" id="RHEA:16105"/>
        <dbReference type="ChEBI" id="CHEBI:15377"/>
        <dbReference type="ChEBI" id="CHEBI:57318"/>
        <dbReference type="ChEBI" id="CHEBI:58856"/>
        <dbReference type="EC" id="4.2.1.17"/>
    </reaction>
</comment>
<organism evidence="10 11">
    <name type="scientific">Gordonia amicalis</name>
    <dbReference type="NCBI Taxonomy" id="89053"/>
    <lineage>
        <taxon>Bacteria</taxon>
        <taxon>Bacillati</taxon>
        <taxon>Actinomycetota</taxon>
        <taxon>Actinomycetes</taxon>
        <taxon>Mycobacteriales</taxon>
        <taxon>Gordoniaceae</taxon>
        <taxon>Gordonia</taxon>
    </lineage>
</organism>
<dbReference type="InterPro" id="IPR018376">
    <property type="entry name" value="Enoyl-CoA_hyd/isom_CS"/>
</dbReference>
<dbReference type="InterPro" id="IPR014748">
    <property type="entry name" value="Enoyl-CoA_hydra_C"/>
</dbReference>
<evidence type="ECO:0000313" key="10">
    <source>
        <dbReference type="EMBL" id="MDV6307831.1"/>
    </source>
</evidence>
<comment type="function">
    <text evidence="1">Could possibly oxidize fatty acids using specific components.</text>
</comment>
<comment type="similarity">
    <text evidence="2 8">Belongs to the enoyl-CoA hydratase/isomerase family.</text>
</comment>
<keyword evidence="5" id="KW-0456">Lyase</keyword>
<dbReference type="InterPro" id="IPR001753">
    <property type="entry name" value="Enoyl-CoA_hydra/iso"/>
</dbReference>
<evidence type="ECO:0000256" key="5">
    <source>
        <dbReference type="ARBA" id="ARBA00023239"/>
    </source>
</evidence>